<proteinExistence type="predicted"/>
<protein>
    <submittedName>
        <fullName evidence="1">Uncharacterized protein</fullName>
    </submittedName>
</protein>
<organism evidence="1 2">
    <name type="scientific">Candidatus Methanogaster sp</name>
    <dbReference type="NCBI Taxonomy" id="3386292"/>
    <lineage>
        <taxon>Archaea</taxon>
        <taxon>Methanobacteriati</taxon>
        <taxon>Methanobacteriota</taxon>
        <taxon>Stenosarchaea group</taxon>
        <taxon>Methanomicrobia</taxon>
        <taxon>Methanosarcinales</taxon>
        <taxon>ANME-2 cluster</taxon>
        <taxon>Candidatus Methanogasteraceae</taxon>
        <taxon>Candidatus Methanogaster</taxon>
    </lineage>
</organism>
<gene>
    <name evidence="1" type="ORF">C4B59_10270</name>
</gene>
<comment type="caution">
    <text evidence="1">The sequence shown here is derived from an EMBL/GenBank/DDBJ whole genome shotgun (WGS) entry which is preliminary data.</text>
</comment>
<reference evidence="1" key="1">
    <citation type="submission" date="2018-01" db="EMBL/GenBank/DDBJ databases">
        <authorList>
            <person name="Krukenberg V."/>
        </authorList>
    </citation>
    <scope>NUCLEOTIDE SEQUENCE</scope>
    <source>
        <strain evidence="1">E20ANME2</strain>
    </source>
</reference>
<evidence type="ECO:0000313" key="2">
    <source>
        <dbReference type="Proteomes" id="UP000248329"/>
    </source>
</evidence>
<name>A0AC61L1N3_9EURY</name>
<accession>A0AC61L1N3</accession>
<sequence length="82" mass="9652">MFDVRVYDIGQSEGEWYIRCAVSKYRQVERRDWSAKTRILSSIEAAKRLLDYKPQMKFEDGLDGVHGWFTDNRDAVRGSAEF</sequence>
<evidence type="ECO:0000313" key="1">
    <source>
        <dbReference type="EMBL" id="PXF60003.1"/>
    </source>
</evidence>
<dbReference type="EMBL" id="PQXF01000020">
    <property type="protein sequence ID" value="PXF60003.1"/>
    <property type="molecule type" value="Genomic_DNA"/>
</dbReference>
<dbReference type="Proteomes" id="UP000248329">
    <property type="component" value="Unassembled WGS sequence"/>
</dbReference>